<name>H0EHE7_GLAL7</name>
<sequence>MRTQLHLSRANLSYLVEASKSERGTQSHGDDLATSV</sequence>
<dbReference type="HOGENOM" id="CLU_3359829_0_0_1"/>
<dbReference type="InParanoid" id="H0EHE7"/>
<proteinExistence type="predicted"/>
<dbReference type="Proteomes" id="UP000005446">
    <property type="component" value="Unassembled WGS sequence"/>
</dbReference>
<protein>
    <submittedName>
        <fullName evidence="1">Uncharacterized protein</fullName>
    </submittedName>
</protein>
<evidence type="ECO:0000313" key="2">
    <source>
        <dbReference type="Proteomes" id="UP000005446"/>
    </source>
</evidence>
<accession>H0EHE7</accession>
<dbReference type="AlphaFoldDB" id="H0EHE7"/>
<dbReference type="EMBL" id="AGUE01000040">
    <property type="protein sequence ID" value="EHL01976.1"/>
    <property type="molecule type" value="Genomic_DNA"/>
</dbReference>
<reference evidence="1 2" key="1">
    <citation type="journal article" date="2012" name="Eukaryot. Cell">
        <title>Genome sequence of the fungus Glarea lozoyensis: the first genome sequence of a species from the Helotiaceae family.</title>
        <authorList>
            <person name="Youssar L."/>
            <person name="Gruening B.A."/>
            <person name="Erxleben A."/>
            <person name="Guenther S."/>
            <person name="Huettel W."/>
        </authorList>
    </citation>
    <scope>NUCLEOTIDE SEQUENCE [LARGE SCALE GENOMIC DNA]</scope>
    <source>
        <strain evidence="2">ATCC 74030 / MF5533</strain>
    </source>
</reference>
<keyword evidence="2" id="KW-1185">Reference proteome</keyword>
<organism evidence="1 2">
    <name type="scientific">Glarea lozoyensis (strain ATCC 74030 / MF5533)</name>
    <dbReference type="NCBI Taxonomy" id="1104152"/>
    <lineage>
        <taxon>Eukaryota</taxon>
        <taxon>Fungi</taxon>
        <taxon>Dikarya</taxon>
        <taxon>Ascomycota</taxon>
        <taxon>Pezizomycotina</taxon>
        <taxon>Leotiomycetes</taxon>
        <taxon>Helotiales</taxon>
        <taxon>Helotiaceae</taxon>
        <taxon>Glarea</taxon>
    </lineage>
</organism>
<comment type="caution">
    <text evidence="1">The sequence shown here is derived from an EMBL/GenBank/DDBJ whole genome shotgun (WGS) entry which is preliminary data.</text>
</comment>
<gene>
    <name evidence="1" type="ORF">M7I_1925</name>
</gene>
<evidence type="ECO:0000313" key="1">
    <source>
        <dbReference type="EMBL" id="EHL01976.1"/>
    </source>
</evidence>